<dbReference type="RefSeq" id="WP_157771239.1">
    <property type="nucleotide sequence ID" value="NZ_CP068596.1"/>
</dbReference>
<accession>A0A974PIK9</accession>
<organism evidence="1 2">
    <name type="scientific">Paenibacillus sonchi</name>
    <dbReference type="NCBI Taxonomy" id="373687"/>
    <lineage>
        <taxon>Bacteria</taxon>
        <taxon>Bacillati</taxon>
        <taxon>Bacillota</taxon>
        <taxon>Bacilli</taxon>
        <taxon>Bacillales</taxon>
        <taxon>Paenibacillaceae</taxon>
        <taxon>Paenibacillus</taxon>
        <taxon>Paenibacillus sonchi group</taxon>
    </lineage>
</organism>
<evidence type="ECO:0000313" key="2">
    <source>
        <dbReference type="Proteomes" id="UP000595841"/>
    </source>
</evidence>
<dbReference type="Proteomes" id="UP000595841">
    <property type="component" value="Plasmid unnamed1"/>
</dbReference>
<protein>
    <submittedName>
        <fullName evidence="1">Uncharacterized protein</fullName>
    </submittedName>
</protein>
<keyword evidence="1" id="KW-0614">Plasmid</keyword>
<name>A0A974PIK9_9BACL</name>
<gene>
    <name evidence="1" type="ORF">JI735_34325</name>
</gene>
<sequence length="157" mass="18000">MLPEPNGQAAPSYAGCDVNRGLNIVAVFFKEYCGSYILLNEEVIPMRKGFLVLIMLCFTMIFTPGFSHPKAENKDAIAELQEFPTRFLHKEINNAIYEKYGTDWIFNPVKVCGVKEHIFIEGVLHRRNKVKNIKINLQKQISEYKMIDISEVSAKEN</sequence>
<dbReference type="EMBL" id="CP068596">
    <property type="protein sequence ID" value="QQZ64516.1"/>
    <property type="molecule type" value="Genomic_DNA"/>
</dbReference>
<reference evidence="1 2" key="1">
    <citation type="submission" date="2021-01" db="EMBL/GenBank/DDBJ databases">
        <title>Whole genome sequence of Paenibacillus sonchi LMG 24727 for comparative genomics.</title>
        <authorList>
            <person name="Lee G."/>
            <person name="Kim M.-J."/>
            <person name="Lim K."/>
            <person name="Shin J.-H."/>
        </authorList>
    </citation>
    <scope>NUCLEOTIDE SEQUENCE [LARGE SCALE GENOMIC DNA]</scope>
    <source>
        <strain evidence="1 2">LMG 24727</strain>
        <plasmid evidence="1 2">unnamed1</plasmid>
    </source>
</reference>
<geneLocation type="plasmid" evidence="1 2">
    <name>unnamed1</name>
</geneLocation>
<dbReference type="KEGG" id="pson:JI735_34325"/>
<keyword evidence="2" id="KW-1185">Reference proteome</keyword>
<proteinExistence type="predicted"/>
<dbReference type="AlphaFoldDB" id="A0A974PIK9"/>
<evidence type="ECO:0000313" key="1">
    <source>
        <dbReference type="EMBL" id="QQZ64516.1"/>
    </source>
</evidence>